<dbReference type="NCBIfam" id="TIGR00046">
    <property type="entry name" value="RsmE family RNA methyltransferase"/>
    <property type="match status" value="1"/>
</dbReference>
<accession>A0A7X5TT01</accession>
<keyword evidence="16" id="KW-1185">Reference proteome</keyword>
<evidence type="ECO:0000256" key="6">
    <source>
        <dbReference type="ARBA" id="ARBA00022552"/>
    </source>
</evidence>
<comment type="catalytic activity">
    <reaction evidence="11 12">
        <text>uridine(1498) in 16S rRNA + S-adenosyl-L-methionine = N(3)-methyluridine(1498) in 16S rRNA + S-adenosyl-L-homocysteine + H(+)</text>
        <dbReference type="Rhea" id="RHEA:42920"/>
        <dbReference type="Rhea" id="RHEA-COMP:10283"/>
        <dbReference type="Rhea" id="RHEA-COMP:10284"/>
        <dbReference type="ChEBI" id="CHEBI:15378"/>
        <dbReference type="ChEBI" id="CHEBI:57856"/>
        <dbReference type="ChEBI" id="CHEBI:59789"/>
        <dbReference type="ChEBI" id="CHEBI:65315"/>
        <dbReference type="ChEBI" id="CHEBI:74502"/>
        <dbReference type="EC" id="2.1.1.193"/>
    </reaction>
</comment>
<gene>
    <name evidence="15" type="ORF">FHX76_000872</name>
</gene>
<keyword evidence="9 12" id="KW-0949">S-adenosyl-L-methionine</keyword>
<evidence type="ECO:0000259" key="13">
    <source>
        <dbReference type="Pfam" id="PF04452"/>
    </source>
</evidence>
<evidence type="ECO:0000256" key="11">
    <source>
        <dbReference type="ARBA" id="ARBA00047944"/>
    </source>
</evidence>
<dbReference type="InterPro" id="IPR029028">
    <property type="entry name" value="Alpha/beta_knot_MTases"/>
</dbReference>
<dbReference type="InterPro" id="IPR046887">
    <property type="entry name" value="RsmE_PUA-like"/>
</dbReference>
<evidence type="ECO:0000256" key="5">
    <source>
        <dbReference type="ARBA" id="ARBA00022490"/>
    </source>
</evidence>
<evidence type="ECO:0000256" key="4">
    <source>
        <dbReference type="ARBA" id="ARBA00013673"/>
    </source>
</evidence>
<dbReference type="PANTHER" id="PTHR30027:SF3">
    <property type="entry name" value="16S RRNA (URACIL(1498)-N(3))-METHYLTRANSFERASE"/>
    <property type="match status" value="1"/>
</dbReference>
<evidence type="ECO:0000256" key="10">
    <source>
        <dbReference type="ARBA" id="ARBA00025699"/>
    </source>
</evidence>
<dbReference type="InterPro" id="IPR029026">
    <property type="entry name" value="tRNA_m1G_MTases_N"/>
</dbReference>
<dbReference type="GO" id="GO:0070042">
    <property type="term" value="F:rRNA (uridine-N3-)-methyltransferase activity"/>
    <property type="evidence" value="ECO:0007669"/>
    <property type="project" value="TreeGrafter"/>
</dbReference>
<proteinExistence type="inferred from homology"/>
<evidence type="ECO:0000256" key="7">
    <source>
        <dbReference type="ARBA" id="ARBA00022603"/>
    </source>
</evidence>
<dbReference type="SUPFAM" id="SSF75217">
    <property type="entry name" value="alpha/beta knot"/>
    <property type="match status" value="1"/>
</dbReference>
<dbReference type="SUPFAM" id="SSF88697">
    <property type="entry name" value="PUA domain-like"/>
    <property type="match status" value="1"/>
</dbReference>
<organism evidence="15 16">
    <name type="scientific">Lysinibacter cavernae</name>
    <dbReference type="NCBI Taxonomy" id="1640652"/>
    <lineage>
        <taxon>Bacteria</taxon>
        <taxon>Bacillati</taxon>
        <taxon>Actinomycetota</taxon>
        <taxon>Actinomycetes</taxon>
        <taxon>Micrococcales</taxon>
        <taxon>Microbacteriaceae</taxon>
        <taxon>Lysinibacter</taxon>
    </lineage>
</organism>
<keyword evidence="6 12" id="KW-0698">rRNA processing</keyword>
<dbReference type="CDD" id="cd18084">
    <property type="entry name" value="RsmE-like"/>
    <property type="match status" value="1"/>
</dbReference>
<dbReference type="PANTHER" id="PTHR30027">
    <property type="entry name" value="RIBOSOMAL RNA SMALL SUBUNIT METHYLTRANSFERASE E"/>
    <property type="match status" value="1"/>
</dbReference>
<evidence type="ECO:0000256" key="2">
    <source>
        <dbReference type="ARBA" id="ARBA00005528"/>
    </source>
</evidence>
<evidence type="ECO:0000256" key="9">
    <source>
        <dbReference type="ARBA" id="ARBA00022691"/>
    </source>
</evidence>
<dbReference type="Proteomes" id="UP000541033">
    <property type="component" value="Unassembled WGS sequence"/>
</dbReference>
<dbReference type="GO" id="GO:0005737">
    <property type="term" value="C:cytoplasm"/>
    <property type="evidence" value="ECO:0007669"/>
    <property type="project" value="UniProtKB-SubCell"/>
</dbReference>
<dbReference type="PIRSF" id="PIRSF015601">
    <property type="entry name" value="MTase_slr0722"/>
    <property type="match status" value="1"/>
</dbReference>
<comment type="function">
    <text evidence="10 12">Specifically methylates the N3 position of the uracil ring of uridine 1498 (m3U1498) in 16S rRNA. Acts on the fully assembled 30S ribosomal subunit.</text>
</comment>
<keyword evidence="8 12" id="KW-0808">Transferase</keyword>
<feature type="domain" description="Ribosomal RNA small subunit methyltransferase E PUA-like" evidence="14">
    <location>
        <begin position="23"/>
        <end position="69"/>
    </location>
</feature>
<evidence type="ECO:0000313" key="15">
    <source>
        <dbReference type="EMBL" id="NIH53004.1"/>
    </source>
</evidence>
<evidence type="ECO:0000256" key="3">
    <source>
        <dbReference type="ARBA" id="ARBA00012328"/>
    </source>
</evidence>
<dbReference type="EMBL" id="JAAMOX010000001">
    <property type="protein sequence ID" value="NIH53004.1"/>
    <property type="molecule type" value="Genomic_DNA"/>
</dbReference>
<evidence type="ECO:0000259" key="14">
    <source>
        <dbReference type="Pfam" id="PF20260"/>
    </source>
</evidence>
<dbReference type="NCBIfam" id="NF008693">
    <property type="entry name" value="PRK11713.2-3"/>
    <property type="match status" value="1"/>
</dbReference>
<evidence type="ECO:0000256" key="1">
    <source>
        <dbReference type="ARBA" id="ARBA00004496"/>
    </source>
</evidence>
<dbReference type="Pfam" id="PF04452">
    <property type="entry name" value="Methyltrans_RNA"/>
    <property type="match status" value="1"/>
</dbReference>
<dbReference type="Pfam" id="PF20260">
    <property type="entry name" value="PUA_4"/>
    <property type="match status" value="1"/>
</dbReference>
<evidence type="ECO:0000256" key="12">
    <source>
        <dbReference type="PIRNR" id="PIRNR015601"/>
    </source>
</evidence>
<dbReference type="InterPro" id="IPR015947">
    <property type="entry name" value="PUA-like_sf"/>
</dbReference>
<comment type="caution">
    <text evidence="15">The sequence shown here is derived from an EMBL/GenBank/DDBJ whole genome shotgun (WGS) entry which is preliminary data.</text>
</comment>
<reference evidence="15 16" key="1">
    <citation type="submission" date="2020-02" db="EMBL/GenBank/DDBJ databases">
        <title>Sequencing the genomes of 1000 actinobacteria strains.</title>
        <authorList>
            <person name="Klenk H.-P."/>
        </authorList>
    </citation>
    <scope>NUCLEOTIDE SEQUENCE [LARGE SCALE GENOMIC DNA]</scope>
    <source>
        <strain evidence="15 16">DSM 27960</strain>
    </source>
</reference>
<name>A0A7X5TT01_9MICO</name>
<keyword evidence="5 12" id="KW-0963">Cytoplasm</keyword>
<dbReference type="Gene3D" id="3.40.1280.10">
    <property type="match status" value="1"/>
</dbReference>
<keyword evidence="7 12" id="KW-0489">Methyltransferase</keyword>
<dbReference type="InterPro" id="IPR006700">
    <property type="entry name" value="RsmE"/>
</dbReference>
<sequence>MSNLYLDESLSANDLAVGASVALTGDEARHAATVSRLRSGESVLLGNGSGVQATCEVTGVENKRVDLTVVSVAQHPLEEFRLVLVQALAKGDRDERAVQAAVEVGVDAVLPWQAERSVSRWSGDKIEKGVVRWQKVVREATKQSLRAWTPDVLPPESTASLLTHTGHDRVLILEPTAKKRLSDLTRAEIEPVDPRGSVLVLVGPEGGVSEKELSVLTEAGALPVRLGESVLRTSTAGPVALALINVALGRW</sequence>
<dbReference type="RefSeq" id="WP_167148268.1">
    <property type="nucleotide sequence ID" value="NZ_JAAMOX010000001.1"/>
</dbReference>
<dbReference type="EC" id="2.1.1.193" evidence="3 12"/>
<dbReference type="Gene3D" id="2.40.240.20">
    <property type="entry name" value="Hypothetical PUA domain-like, domain 1"/>
    <property type="match status" value="1"/>
</dbReference>
<comment type="similarity">
    <text evidence="2 12">Belongs to the RNA methyltransferase RsmE family.</text>
</comment>
<evidence type="ECO:0000313" key="16">
    <source>
        <dbReference type="Proteomes" id="UP000541033"/>
    </source>
</evidence>
<dbReference type="GO" id="GO:0070475">
    <property type="term" value="P:rRNA base methylation"/>
    <property type="evidence" value="ECO:0007669"/>
    <property type="project" value="TreeGrafter"/>
</dbReference>
<dbReference type="InterPro" id="IPR046886">
    <property type="entry name" value="RsmE_MTase_dom"/>
</dbReference>
<evidence type="ECO:0000256" key="8">
    <source>
        <dbReference type="ARBA" id="ARBA00022679"/>
    </source>
</evidence>
<dbReference type="AlphaFoldDB" id="A0A7X5TT01"/>
<comment type="subcellular location">
    <subcellularLocation>
        <location evidence="1 12">Cytoplasm</location>
    </subcellularLocation>
</comment>
<protein>
    <recommendedName>
        <fullName evidence="4 12">Ribosomal RNA small subunit methyltransferase E</fullName>
        <ecNumber evidence="3 12">2.1.1.193</ecNumber>
    </recommendedName>
</protein>
<feature type="domain" description="Ribosomal RNA small subunit methyltransferase E methyltransferase" evidence="13">
    <location>
        <begin position="79"/>
        <end position="244"/>
    </location>
</feature>